<organism evidence="1 2">
    <name type="scientific">Psophocarpus tetragonolobus</name>
    <name type="common">Winged bean</name>
    <name type="synonym">Dolichos tetragonolobus</name>
    <dbReference type="NCBI Taxonomy" id="3891"/>
    <lineage>
        <taxon>Eukaryota</taxon>
        <taxon>Viridiplantae</taxon>
        <taxon>Streptophyta</taxon>
        <taxon>Embryophyta</taxon>
        <taxon>Tracheophyta</taxon>
        <taxon>Spermatophyta</taxon>
        <taxon>Magnoliopsida</taxon>
        <taxon>eudicotyledons</taxon>
        <taxon>Gunneridae</taxon>
        <taxon>Pentapetalae</taxon>
        <taxon>rosids</taxon>
        <taxon>fabids</taxon>
        <taxon>Fabales</taxon>
        <taxon>Fabaceae</taxon>
        <taxon>Papilionoideae</taxon>
        <taxon>50 kb inversion clade</taxon>
        <taxon>NPAAA clade</taxon>
        <taxon>indigoferoid/millettioid clade</taxon>
        <taxon>Phaseoleae</taxon>
        <taxon>Psophocarpus</taxon>
    </lineage>
</organism>
<name>A0AAN9XIB2_PSOTE</name>
<dbReference type="AlphaFoldDB" id="A0AAN9XIB2"/>
<dbReference type="Proteomes" id="UP001386955">
    <property type="component" value="Unassembled WGS sequence"/>
</dbReference>
<accession>A0AAN9XIB2</accession>
<proteinExistence type="predicted"/>
<protein>
    <submittedName>
        <fullName evidence="1">Uncharacterized protein</fullName>
    </submittedName>
</protein>
<gene>
    <name evidence="1" type="ORF">VNO78_21699</name>
</gene>
<reference evidence="1 2" key="1">
    <citation type="submission" date="2024-01" db="EMBL/GenBank/DDBJ databases">
        <title>The genomes of 5 underutilized Papilionoideae crops provide insights into root nodulation and disease resistanc.</title>
        <authorList>
            <person name="Jiang F."/>
        </authorList>
    </citation>
    <scope>NUCLEOTIDE SEQUENCE [LARGE SCALE GENOMIC DNA]</scope>
    <source>
        <strain evidence="1">DUOXIRENSHENG_FW03</strain>
        <tissue evidence="1">Leaves</tissue>
    </source>
</reference>
<keyword evidence="2" id="KW-1185">Reference proteome</keyword>
<evidence type="ECO:0000313" key="2">
    <source>
        <dbReference type="Proteomes" id="UP001386955"/>
    </source>
</evidence>
<evidence type="ECO:0000313" key="1">
    <source>
        <dbReference type="EMBL" id="KAK7393189.1"/>
    </source>
</evidence>
<comment type="caution">
    <text evidence="1">The sequence shown here is derived from an EMBL/GenBank/DDBJ whole genome shotgun (WGS) entry which is preliminary data.</text>
</comment>
<sequence length="100" mass="11963">MAAIHISVTTRWLPRDSNASILNIKKWVGFLYWTEQAPTLCQRYQLVVEAYIRDLKTKTSFEVSIMRYQPVVDAYIWDLKTKLDFEPLYYEKWLPRDSKA</sequence>
<dbReference type="EMBL" id="JAYMYS010000005">
    <property type="protein sequence ID" value="KAK7393189.1"/>
    <property type="molecule type" value="Genomic_DNA"/>
</dbReference>